<dbReference type="InterPro" id="IPR005467">
    <property type="entry name" value="His_kinase_dom"/>
</dbReference>
<dbReference type="SMART" id="SM00448">
    <property type="entry name" value="REC"/>
    <property type="match status" value="1"/>
</dbReference>
<proteinExistence type="predicted"/>
<dbReference type="SMART" id="SM00086">
    <property type="entry name" value="PAC"/>
    <property type="match status" value="2"/>
</dbReference>
<dbReference type="SUPFAM" id="SSF47384">
    <property type="entry name" value="Homodimeric domain of signal transducing histidine kinase"/>
    <property type="match status" value="1"/>
</dbReference>
<feature type="domain" description="HPt" evidence="20">
    <location>
        <begin position="1159"/>
        <end position="1253"/>
    </location>
</feature>
<feature type="domain" description="Response regulatory" evidence="17">
    <location>
        <begin position="1010"/>
        <end position="1126"/>
    </location>
</feature>
<dbReference type="InterPro" id="IPR036097">
    <property type="entry name" value="HisK_dim/P_sf"/>
</dbReference>
<dbReference type="EC" id="2.7.13.3" evidence="3"/>
<dbReference type="InterPro" id="IPR007891">
    <property type="entry name" value="CHASE3"/>
</dbReference>
<dbReference type="SMART" id="SM00091">
    <property type="entry name" value="PAS"/>
    <property type="match status" value="4"/>
</dbReference>
<dbReference type="PRINTS" id="PR00344">
    <property type="entry name" value="BCTRLSENSOR"/>
</dbReference>
<dbReference type="Gene3D" id="3.30.565.10">
    <property type="entry name" value="Histidine kinase-like ATPase, C-terminal domain"/>
    <property type="match status" value="1"/>
</dbReference>
<dbReference type="InterPro" id="IPR013767">
    <property type="entry name" value="PAS_fold"/>
</dbReference>
<feature type="domain" description="Histidine kinase" evidence="16">
    <location>
        <begin position="764"/>
        <end position="985"/>
    </location>
</feature>
<dbReference type="InterPro" id="IPR000014">
    <property type="entry name" value="PAS"/>
</dbReference>
<dbReference type="PROSITE" id="PS50110">
    <property type="entry name" value="RESPONSE_REGULATORY"/>
    <property type="match status" value="1"/>
</dbReference>
<accession>A0ABS9KUU9</accession>
<feature type="transmembrane region" description="Helical" evidence="15">
    <location>
        <begin position="20"/>
        <end position="40"/>
    </location>
</feature>
<evidence type="ECO:0000256" key="10">
    <source>
        <dbReference type="ARBA" id="ARBA00023012"/>
    </source>
</evidence>
<dbReference type="SUPFAM" id="SSF55874">
    <property type="entry name" value="ATPase domain of HSP90 chaperone/DNA topoisomerase II/histidine kinase"/>
    <property type="match status" value="1"/>
</dbReference>
<dbReference type="Pfam" id="PF01627">
    <property type="entry name" value="Hpt"/>
    <property type="match status" value="1"/>
</dbReference>
<dbReference type="Pfam" id="PF00512">
    <property type="entry name" value="HisKA"/>
    <property type="match status" value="1"/>
</dbReference>
<dbReference type="Pfam" id="PF08448">
    <property type="entry name" value="PAS_4"/>
    <property type="match status" value="3"/>
</dbReference>
<feature type="modified residue" description="Phosphohistidine" evidence="12">
    <location>
        <position position="1198"/>
    </location>
</feature>
<evidence type="ECO:0000259" key="20">
    <source>
        <dbReference type="PROSITE" id="PS50894"/>
    </source>
</evidence>
<feature type="domain" description="PAC" evidence="19">
    <location>
        <begin position="560"/>
        <end position="613"/>
    </location>
</feature>
<dbReference type="CDD" id="cd16922">
    <property type="entry name" value="HATPase_EvgS-ArcB-TorS-like"/>
    <property type="match status" value="1"/>
</dbReference>
<dbReference type="CDD" id="cd00082">
    <property type="entry name" value="HisKA"/>
    <property type="match status" value="1"/>
</dbReference>
<evidence type="ECO:0000256" key="9">
    <source>
        <dbReference type="ARBA" id="ARBA00022989"/>
    </source>
</evidence>
<dbReference type="Proteomes" id="UP001165367">
    <property type="component" value="Unassembled WGS sequence"/>
</dbReference>
<evidence type="ECO:0000256" key="5">
    <source>
        <dbReference type="ARBA" id="ARBA00022553"/>
    </source>
</evidence>
<feature type="modified residue" description="4-aspartylphosphate" evidence="13">
    <location>
        <position position="1060"/>
    </location>
</feature>
<dbReference type="PROSITE" id="PS50894">
    <property type="entry name" value="HPT"/>
    <property type="match status" value="1"/>
</dbReference>
<evidence type="ECO:0000259" key="17">
    <source>
        <dbReference type="PROSITE" id="PS50110"/>
    </source>
</evidence>
<keyword evidence="7" id="KW-0547">Nucleotide-binding</keyword>
<dbReference type="PROSITE" id="PS50113">
    <property type="entry name" value="PAC"/>
    <property type="match status" value="3"/>
</dbReference>
<evidence type="ECO:0000259" key="19">
    <source>
        <dbReference type="PROSITE" id="PS50113"/>
    </source>
</evidence>
<organism evidence="21 22">
    <name type="scientific">Terrimonas ginsenosidimutans</name>
    <dbReference type="NCBI Taxonomy" id="2908004"/>
    <lineage>
        <taxon>Bacteria</taxon>
        <taxon>Pseudomonadati</taxon>
        <taxon>Bacteroidota</taxon>
        <taxon>Chitinophagia</taxon>
        <taxon>Chitinophagales</taxon>
        <taxon>Chitinophagaceae</taxon>
        <taxon>Terrimonas</taxon>
    </lineage>
</organism>
<dbReference type="Pfam" id="PF05227">
    <property type="entry name" value="CHASE3"/>
    <property type="match status" value="1"/>
</dbReference>
<keyword evidence="14" id="KW-0175">Coiled coil</keyword>
<dbReference type="Gene3D" id="1.20.120.160">
    <property type="entry name" value="HPT domain"/>
    <property type="match status" value="1"/>
</dbReference>
<comment type="caution">
    <text evidence="21">The sequence shown here is derived from an EMBL/GenBank/DDBJ whole genome shotgun (WGS) entry which is preliminary data.</text>
</comment>
<dbReference type="PROSITE" id="PS50112">
    <property type="entry name" value="PAS"/>
    <property type="match status" value="2"/>
</dbReference>
<evidence type="ECO:0000256" key="12">
    <source>
        <dbReference type="PROSITE-ProRule" id="PRU00110"/>
    </source>
</evidence>
<dbReference type="SUPFAM" id="SSF55785">
    <property type="entry name" value="PYP-like sensor domain (PAS domain)"/>
    <property type="match status" value="4"/>
</dbReference>
<dbReference type="SMART" id="SM00387">
    <property type="entry name" value="HATPase_c"/>
    <property type="match status" value="1"/>
</dbReference>
<feature type="domain" description="PAS" evidence="18">
    <location>
        <begin position="621"/>
        <end position="691"/>
    </location>
</feature>
<dbReference type="CDD" id="cd00130">
    <property type="entry name" value="PAS"/>
    <property type="match status" value="2"/>
</dbReference>
<dbReference type="InterPro" id="IPR011006">
    <property type="entry name" value="CheY-like_superfamily"/>
</dbReference>
<dbReference type="InterPro" id="IPR001610">
    <property type="entry name" value="PAC"/>
</dbReference>
<dbReference type="Gene3D" id="3.40.50.2300">
    <property type="match status" value="1"/>
</dbReference>
<evidence type="ECO:0000256" key="7">
    <source>
        <dbReference type="ARBA" id="ARBA00022741"/>
    </source>
</evidence>
<feature type="domain" description="PAC" evidence="19">
    <location>
        <begin position="309"/>
        <end position="361"/>
    </location>
</feature>
<dbReference type="PANTHER" id="PTHR45339">
    <property type="entry name" value="HYBRID SIGNAL TRANSDUCTION HISTIDINE KINASE J"/>
    <property type="match status" value="1"/>
</dbReference>
<dbReference type="NCBIfam" id="TIGR00229">
    <property type="entry name" value="sensory_box"/>
    <property type="match status" value="4"/>
</dbReference>
<keyword evidence="22" id="KW-1185">Reference proteome</keyword>
<dbReference type="InterPro" id="IPR013656">
    <property type="entry name" value="PAS_4"/>
</dbReference>
<dbReference type="Gene3D" id="1.10.287.130">
    <property type="match status" value="1"/>
</dbReference>
<dbReference type="InterPro" id="IPR001789">
    <property type="entry name" value="Sig_transdc_resp-reg_receiver"/>
</dbReference>
<dbReference type="InterPro" id="IPR003594">
    <property type="entry name" value="HATPase_dom"/>
</dbReference>
<dbReference type="InterPro" id="IPR036641">
    <property type="entry name" value="HPT_dom_sf"/>
</dbReference>
<evidence type="ECO:0000256" key="2">
    <source>
        <dbReference type="ARBA" id="ARBA00004651"/>
    </source>
</evidence>
<sequence length="1265" mass="143818">MSFVSNHDKAVKTIRIYKYRVQRGVLLVFIFAALTVALFVKMISDNMAESHNTESLVNHTYEIIKYIENLKSTVAESESMTHGYVATGDSQWRKALTASHAKTIQLLQEARERVRDNTQEKRLSQLQLELQQKMEFQQFLVQHDSITASVKEKIGYYGDERHLSTTINSLFDQFMARQHQLLHQRSDASAEAKNRALATTIIGTALTFIFILGTLWKLNKDILARKVAEEDIRVSEQKHRRLIEDAGVTLFTSDLKGVFSYVSARCFELTGYAVDELAGVSFANLVAADWVERVSDQYRLQVAERRTESDLEFPIITKTGRRKWVEQHAVLLYNEAGQPYGFQCVVKDINSKKEAEEKWRKSEELARTVLDNTREGFFMVNRSYELMILNKKAKNDMEALSGRKVEPGMNLLDFTLKEEQEIAKANLRRVWNGEVVDYESSYIVAGTRTWVRISHSPVRDNNGDIFGAAIVTHDITRAKLSERDAVQADQKVRAMLASTHEGFYMIGPDYMMIMFNEAARSVLRVFSGKDASLGDNILEYVLPERKEAFKDLFNRVMTGESVEVQANIITAEGEKWFHNNYFPVKDENQEVIAVCVSSTDITEKKLAENALEKIRTENEEYQFRLQSILDNTPLIVFIKDLQGRYLLTNHSFREMFNRTDEEVIGQTDFDIDTREQAEHYLELDRQVIETQQSIEREETIYDSERGVRNLLLMKFPLFDKEDKLYGVGGIATDFTERVLNQQKLIEAKKKAETAEQLQEQFLANMSHEIRTPMNGIIGMTNILMGTELAAEQKEFVQIIKQSSDNLLFLINDILDLSKIKSGKLSLEKMPFRISETLDATLAPFQLRAKEKGIRLILSLDPAVPATLLGDPYRLTQILNNLFSNALKFTHRGYIQLTVFPLSVTDKDSELSFSVADTGDGIPDDKLESIFQAFEQASASTTRKFGGTGLGLAITKKLVEMQGGNIMVSSAENEGTVFRFTVKYEIGETDEPVQKIGSEAGADNQKLAGKRILVVEDNEINQKVMQHILQKEKIVPVLAGNGALAVEMLENGESFDLIIMDLSMPEMDGFQTSSYIRQKLKLDTPIIAMTASALRNEKIKCFEVGMNEYLTKPFAPSELFFHLHRFLNPAHENAPAQVTNTITDNKNDSYNLSFLNEMDDSDYFCEVLRIFLETTPVMLDEIKEGLLYENLDMVSKISHKLKSSLGILQMNSMLAMAADIEQHAKAQADTNKISDILKKLTEQFQLVKPMIEAELKTEELRVSGML</sequence>
<dbReference type="InterPro" id="IPR008207">
    <property type="entry name" value="Sig_transdc_His_kin_Hpt_dom"/>
</dbReference>
<reference evidence="21" key="1">
    <citation type="submission" date="2022-01" db="EMBL/GenBank/DDBJ databases">
        <authorList>
            <person name="Jo J.-H."/>
            <person name="Im W.-T."/>
        </authorList>
    </citation>
    <scope>NUCLEOTIDE SEQUENCE</scope>
    <source>
        <strain evidence="21">NA20</strain>
    </source>
</reference>
<dbReference type="Pfam" id="PF02518">
    <property type="entry name" value="HATPase_c"/>
    <property type="match status" value="1"/>
</dbReference>
<evidence type="ECO:0000256" key="4">
    <source>
        <dbReference type="ARBA" id="ARBA00022475"/>
    </source>
</evidence>
<keyword evidence="8" id="KW-0067">ATP-binding</keyword>
<dbReference type="Pfam" id="PF00989">
    <property type="entry name" value="PAS"/>
    <property type="match status" value="1"/>
</dbReference>
<evidence type="ECO:0000256" key="3">
    <source>
        <dbReference type="ARBA" id="ARBA00012438"/>
    </source>
</evidence>
<dbReference type="InterPro" id="IPR035965">
    <property type="entry name" value="PAS-like_dom_sf"/>
</dbReference>
<comment type="catalytic activity">
    <reaction evidence="1">
        <text>ATP + protein L-histidine = ADP + protein N-phospho-L-histidine.</text>
        <dbReference type="EC" id="2.7.13.3"/>
    </reaction>
</comment>
<gene>
    <name evidence="21" type="ORF">LZZ85_17160</name>
</gene>
<dbReference type="InterPro" id="IPR003661">
    <property type="entry name" value="HisK_dim/P_dom"/>
</dbReference>
<evidence type="ECO:0000256" key="6">
    <source>
        <dbReference type="ARBA" id="ARBA00022692"/>
    </source>
</evidence>
<dbReference type="PANTHER" id="PTHR45339:SF1">
    <property type="entry name" value="HYBRID SIGNAL TRANSDUCTION HISTIDINE KINASE J"/>
    <property type="match status" value="1"/>
</dbReference>
<protein>
    <recommendedName>
        <fullName evidence="3">histidine kinase</fullName>
        <ecNumber evidence="3">2.7.13.3</ecNumber>
    </recommendedName>
</protein>
<evidence type="ECO:0000256" key="1">
    <source>
        <dbReference type="ARBA" id="ARBA00000085"/>
    </source>
</evidence>
<keyword evidence="4" id="KW-1003">Cell membrane</keyword>
<evidence type="ECO:0000256" key="8">
    <source>
        <dbReference type="ARBA" id="ARBA00022840"/>
    </source>
</evidence>
<evidence type="ECO:0000256" key="14">
    <source>
        <dbReference type="SAM" id="Coils"/>
    </source>
</evidence>
<evidence type="ECO:0000313" key="22">
    <source>
        <dbReference type="Proteomes" id="UP001165367"/>
    </source>
</evidence>
<feature type="coiled-coil region" evidence="14">
    <location>
        <begin position="604"/>
        <end position="631"/>
    </location>
</feature>
<dbReference type="SUPFAM" id="SSF47226">
    <property type="entry name" value="Histidine-containing phosphotransfer domain, HPT domain"/>
    <property type="match status" value="1"/>
</dbReference>
<dbReference type="SMART" id="SM00388">
    <property type="entry name" value="HisKA"/>
    <property type="match status" value="2"/>
</dbReference>
<feature type="domain" description="PAS" evidence="18">
    <location>
        <begin position="235"/>
        <end position="305"/>
    </location>
</feature>
<keyword evidence="11 15" id="KW-0472">Membrane</keyword>
<keyword evidence="9 15" id="KW-1133">Transmembrane helix</keyword>
<dbReference type="Gene3D" id="3.30.450.20">
    <property type="entry name" value="PAS domain"/>
    <property type="match status" value="4"/>
</dbReference>
<evidence type="ECO:0000259" key="16">
    <source>
        <dbReference type="PROSITE" id="PS50109"/>
    </source>
</evidence>
<keyword evidence="6 15" id="KW-0812">Transmembrane</keyword>
<dbReference type="InterPro" id="IPR004358">
    <property type="entry name" value="Sig_transdc_His_kin-like_C"/>
</dbReference>
<dbReference type="RefSeq" id="WP_237874567.1">
    <property type="nucleotide sequence ID" value="NZ_JAKLTR010000011.1"/>
</dbReference>
<dbReference type="PROSITE" id="PS50109">
    <property type="entry name" value="HIS_KIN"/>
    <property type="match status" value="1"/>
</dbReference>
<dbReference type="CDD" id="cd17546">
    <property type="entry name" value="REC_hyHK_CKI1_RcsC-like"/>
    <property type="match status" value="1"/>
</dbReference>
<keyword evidence="5 13" id="KW-0597">Phosphoprotein</keyword>
<evidence type="ECO:0000256" key="15">
    <source>
        <dbReference type="SAM" id="Phobius"/>
    </source>
</evidence>
<dbReference type="InterPro" id="IPR036890">
    <property type="entry name" value="HATPase_C_sf"/>
</dbReference>
<evidence type="ECO:0000259" key="18">
    <source>
        <dbReference type="PROSITE" id="PS50112"/>
    </source>
</evidence>
<comment type="subcellular location">
    <subcellularLocation>
        <location evidence="2">Cell membrane</location>
        <topology evidence="2">Multi-pass membrane protein</topology>
    </subcellularLocation>
</comment>
<dbReference type="Pfam" id="PF00072">
    <property type="entry name" value="Response_reg"/>
    <property type="match status" value="1"/>
</dbReference>
<evidence type="ECO:0000256" key="11">
    <source>
        <dbReference type="ARBA" id="ARBA00023136"/>
    </source>
</evidence>
<dbReference type="EMBL" id="JAKLTR010000011">
    <property type="protein sequence ID" value="MCG2616029.1"/>
    <property type="molecule type" value="Genomic_DNA"/>
</dbReference>
<evidence type="ECO:0000313" key="21">
    <source>
        <dbReference type="EMBL" id="MCG2616029.1"/>
    </source>
</evidence>
<dbReference type="SUPFAM" id="SSF52172">
    <property type="entry name" value="CheY-like"/>
    <property type="match status" value="1"/>
</dbReference>
<name>A0ABS9KUU9_9BACT</name>
<feature type="domain" description="PAC" evidence="19">
    <location>
        <begin position="434"/>
        <end position="487"/>
    </location>
</feature>
<evidence type="ECO:0000256" key="13">
    <source>
        <dbReference type="PROSITE-ProRule" id="PRU00169"/>
    </source>
</evidence>
<dbReference type="InterPro" id="IPR000700">
    <property type="entry name" value="PAS-assoc_C"/>
</dbReference>
<keyword evidence="10" id="KW-0902">Two-component regulatory system</keyword>